<dbReference type="EMBL" id="CAVMBE010000083">
    <property type="protein sequence ID" value="CAK4033290.1"/>
    <property type="molecule type" value="Genomic_DNA"/>
</dbReference>
<sequence length="363" mass="41203">MSNNSDDPTNKRTTLLLLQKAQTRLSAVKDTLLLQNQPPSPIIPYKFPPFDALPQIPSQPQGSLWTFFGAQDELGTLNLLTPRLIAHTAATEIKTGRHIQLDWCLSENVQFPAFGRRKFTQKVIAGAGKHVGFDDEVTFNTQSGSQWDGFKHFGHQKTRMYYNGLSHDEALRSTRNGIHRWCENGGIVGRGVLVDWLRWYEKTRGSPPSPVSRHEIPVADLEECLKWQGTTMRPGDILLVRSGYTRWHNLATEAERRKGTQEQALSIGLENNERSVRWLYDHHFAAVAGDTMAFEAWPPPWKSGWVLHEWLLVQWGTPIGELWNLEELSEMCEREQRWTYFLTSAPLHVKGGVGSPPGAIAIF</sequence>
<comment type="similarity">
    <text evidence="1">Belongs to the Cyclase 1 superfamily.</text>
</comment>
<accession>A0AAI8Z6E1</accession>
<dbReference type="AlphaFoldDB" id="A0AAI8Z6E1"/>
<name>A0AAI8Z6E1_9PEZI</name>
<dbReference type="InterPro" id="IPR007325">
    <property type="entry name" value="KFase/CYL"/>
</dbReference>
<dbReference type="GO" id="GO:0019441">
    <property type="term" value="P:L-tryptophan catabolic process to kynurenine"/>
    <property type="evidence" value="ECO:0007669"/>
    <property type="project" value="InterPro"/>
</dbReference>
<dbReference type="Proteomes" id="UP001296104">
    <property type="component" value="Unassembled WGS sequence"/>
</dbReference>
<dbReference type="SUPFAM" id="SSF102198">
    <property type="entry name" value="Putative cyclase"/>
    <property type="match status" value="1"/>
</dbReference>
<dbReference type="PANTHER" id="PTHR34861:SF10">
    <property type="entry name" value="CYCLASE"/>
    <property type="match status" value="1"/>
</dbReference>
<dbReference type="GO" id="GO:0004061">
    <property type="term" value="F:arylformamidase activity"/>
    <property type="evidence" value="ECO:0007669"/>
    <property type="project" value="InterPro"/>
</dbReference>
<proteinExistence type="inferred from homology"/>
<evidence type="ECO:0008006" key="4">
    <source>
        <dbReference type="Google" id="ProtNLM"/>
    </source>
</evidence>
<keyword evidence="3" id="KW-1185">Reference proteome</keyword>
<gene>
    <name evidence="2" type="ORF">LECACI_7A008448</name>
</gene>
<dbReference type="InterPro" id="IPR037175">
    <property type="entry name" value="KFase_sf"/>
</dbReference>
<evidence type="ECO:0000313" key="2">
    <source>
        <dbReference type="EMBL" id="CAK4033290.1"/>
    </source>
</evidence>
<organism evidence="2 3">
    <name type="scientific">Lecanosticta acicola</name>
    <dbReference type="NCBI Taxonomy" id="111012"/>
    <lineage>
        <taxon>Eukaryota</taxon>
        <taxon>Fungi</taxon>
        <taxon>Dikarya</taxon>
        <taxon>Ascomycota</taxon>
        <taxon>Pezizomycotina</taxon>
        <taxon>Dothideomycetes</taxon>
        <taxon>Dothideomycetidae</taxon>
        <taxon>Mycosphaerellales</taxon>
        <taxon>Mycosphaerellaceae</taxon>
        <taxon>Lecanosticta</taxon>
    </lineage>
</organism>
<protein>
    <recommendedName>
        <fullName evidence="4">Cyclase</fullName>
    </recommendedName>
</protein>
<reference evidence="2" key="1">
    <citation type="submission" date="2023-11" db="EMBL/GenBank/DDBJ databases">
        <authorList>
            <person name="Alioto T."/>
            <person name="Alioto T."/>
            <person name="Gomez Garrido J."/>
        </authorList>
    </citation>
    <scope>NUCLEOTIDE SEQUENCE</scope>
</reference>
<dbReference type="Gene3D" id="3.50.30.50">
    <property type="entry name" value="Putative cyclase"/>
    <property type="match status" value="1"/>
</dbReference>
<comment type="caution">
    <text evidence="2">The sequence shown here is derived from an EMBL/GenBank/DDBJ whole genome shotgun (WGS) entry which is preliminary data.</text>
</comment>
<dbReference type="Pfam" id="PF04199">
    <property type="entry name" value="Cyclase"/>
    <property type="match status" value="1"/>
</dbReference>
<evidence type="ECO:0000256" key="1">
    <source>
        <dbReference type="ARBA" id="ARBA00007865"/>
    </source>
</evidence>
<dbReference type="PANTHER" id="PTHR34861">
    <property type="match status" value="1"/>
</dbReference>
<evidence type="ECO:0000313" key="3">
    <source>
        <dbReference type="Proteomes" id="UP001296104"/>
    </source>
</evidence>